<sequence length="56" mass="6450">MNSEATSTNPPIKHYETSFKWTPTMKMYLLSHTSNKDLLPFGTYISSFGWSTLTFI</sequence>
<dbReference type="Proteomes" id="UP000325440">
    <property type="component" value="Unassembled WGS sequence"/>
</dbReference>
<gene>
    <name evidence="1" type="ORF">CINCED_3A000127</name>
</gene>
<reference evidence="1 2" key="1">
    <citation type="submission" date="2019-08" db="EMBL/GenBank/DDBJ databases">
        <authorList>
            <person name="Alioto T."/>
            <person name="Alioto T."/>
            <person name="Gomez Garrido J."/>
        </authorList>
    </citation>
    <scope>NUCLEOTIDE SEQUENCE [LARGE SCALE GENOMIC DNA]</scope>
</reference>
<accession>A0A5E4N4D4</accession>
<evidence type="ECO:0000313" key="1">
    <source>
        <dbReference type="EMBL" id="VVC38668.1"/>
    </source>
</evidence>
<name>A0A5E4N4D4_9HEMI</name>
<organism evidence="1 2">
    <name type="scientific">Cinara cedri</name>
    <dbReference type="NCBI Taxonomy" id="506608"/>
    <lineage>
        <taxon>Eukaryota</taxon>
        <taxon>Metazoa</taxon>
        <taxon>Ecdysozoa</taxon>
        <taxon>Arthropoda</taxon>
        <taxon>Hexapoda</taxon>
        <taxon>Insecta</taxon>
        <taxon>Pterygota</taxon>
        <taxon>Neoptera</taxon>
        <taxon>Paraneoptera</taxon>
        <taxon>Hemiptera</taxon>
        <taxon>Sternorrhyncha</taxon>
        <taxon>Aphidomorpha</taxon>
        <taxon>Aphidoidea</taxon>
        <taxon>Aphididae</taxon>
        <taxon>Lachninae</taxon>
        <taxon>Cinara</taxon>
    </lineage>
</organism>
<dbReference type="EMBL" id="CABPRJ010001490">
    <property type="protein sequence ID" value="VVC38668.1"/>
    <property type="molecule type" value="Genomic_DNA"/>
</dbReference>
<evidence type="ECO:0000313" key="2">
    <source>
        <dbReference type="Proteomes" id="UP000325440"/>
    </source>
</evidence>
<protein>
    <submittedName>
        <fullName evidence="1">Uncharacterized protein</fullName>
    </submittedName>
</protein>
<proteinExistence type="predicted"/>
<keyword evidence="2" id="KW-1185">Reference proteome</keyword>
<dbReference type="AlphaFoldDB" id="A0A5E4N4D4"/>